<feature type="repeat" description="WD" evidence="8">
    <location>
        <begin position="52"/>
        <end position="84"/>
    </location>
</feature>
<dbReference type="AlphaFoldDB" id="A0A0F7SIZ5"/>
<protein>
    <recommendedName>
        <fullName evidence="7">Actin-related protein 2/3 complex subunit</fullName>
    </recommendedName>
</protein>
<name>A0A0F7SIZ5_PHARH</name>
<dbReference type="PIRSF" id="PIRSF038093">
    <property type="entry name" value="ARP2/3_su1"/>
    <property type="match status" value="1"/>
</dbReference>
<evidence type="ECO:0000256" key="8">
    <source>
        <dbReference type="PROSITE-ProRule" id="PRU00221"/>
    </source>
</evidence>
<evidence type="ECO:0000256" key="6">
    <source>
        <dbReference type="ARBA" id="ARBA00023212"/>
    </source>
</evidence>
<evidence type="ECO:0000256" key="4">
    <source>
        <dbReference type="ARBA" id="ARBA00022737"/>
    </source>
</evidence>
<dbReference type="SUPFAM" id="SSF50978">
    <property type="entry name" value="WD40 repeat-like"/>
    <property type="match status" value="1"/>
</dbReference>
<evidence type="ECO:0000256" key="5">
    <source>
        <dbReference type="ARBA" id="ARBA00023203"/>
    </source>
</evidence>
<dbReference type="InterPro" id="IPR015943">
    <property type="entry name" value="WD40/YVTN_repeat-like_dom_sf"/>
</dbReference>
<dbReference type="EMBL" id="LN483167">
    <property type="protein sequence ID" value="CDZ96947.1"/>
    <property type="molecule type" value="Genomic_DNA"/>
</dbReference>
<evidence type="ECO:0000256" key="9">
    <source>
        <dbReference type="SAM" id="MobiDB-lite"/>
    </source>
</evidence>
<dbReference type="InterPro" id="IPR001680">
    <property type="entry name" value="WD40_rpt"/>
</dbReference>
<dbReference type="PROSITE" id="PS50294">
    <property type="entry name" value="WD_REPEATS_REGION"/>
    <property type="match status" value="1"/>
</dbReference>
<dbReference type="PANTHER" id="PTHR10709">
    <property type="entry name" value="ACTIN-RELATED PROTEIN 2/3 COMPLEX SUBUNIT 1"/>
    <property type="match status" value="1"/>
</dbReference>
<dbReference type="InterPro" id="IPR017383">
    <property type="entry name" value="ARPC1"/>
</dbReference>
<evidence type="ECO:0000256" key="2">
    <source>
        <dbReference type="ARBA" id="ARBA00022490"/>
    </source>
</evidence>
<accession>A0A0F7SIZ5</accession>
<keyword evidence="6 7" id="KW-0206">Cytoskeleton</keyword>
<proteinExistence type="inferred from homology"/>
<evidence type="ECO:0000313" key="10">
    <source>
        <dbReference type="EMBL" id="CDZ96947.1"/>
    </source>
</evidence>
<feature type="compositionally biased region" description="Gly residues" evidence="9">
    <location>
        <begin position="340"/>
        <end position="355"/>
    </location>
</feature>
<dbReference type="Pfam" id="PF00400">
    <property type="entry name" value="WD40"/>
    <property type="match status" value="3"/>
</dbReference>
<dbReference type="SMART" id="SM00320">
    <property type="entry name" value="WD40"/>
    <property type="match status" value="5"/>
</dbReference>
<dbReference type="Gene3D" id="2.130.10.10">
    <property type="entry name" value="YVTN repeat-like/Quinoprotein amine dehydrogenase"/>
    <property type="match status" value="1"/>
</dbReference>
<dbReference type="GO" id="GO:0030479">
    <property type="term" value="C:actin cortical patch"/>
    <property type="evidence" value="ECO:0007669"/>
    <property type="project" value="UniProtKB-SubCell"/>
</dbReference>
<evidence type="ECO:0000256" key="3">
    <source>
        <dbReference type="ARBA" id="ARBA00022574"/>
    </source>
</evidence>
<evidence type="ECO:0000256" key="1">
    <source>
        <dbReference type="ARBA" id="ARBA00006260"/>
    </source>
</evidence>
<organism evidence="10">
    <name type="scientific">Phaffia rhodozyma</name>
    <name type="common">Yeast</name>
    <name type="synonym">Xanthophyllomyces dendrorhous</name>
    <dbReference type="NCBI Taxonomy" id="264483"/>
    <lineage>
        <taxon>Eukaryota</taxon>
        <taxon>Fungi</taxon>
        <taxon>Dikarya</taxon>
        <taxon>Basidiomycota</taxon>
        <taxon>Agaricomycotina</taxon>
        <taxon>Tremellomycetes</taxon>
        <taxon>Cystofilobasidiales</taxon>
        <taxon>Mrakiaceae</taxon>
        <taxon>Phaffia</taxon>
    </lineage>
</organism>
<keyword evidence="3 8" id="KW-0853">WD repeat</keyword>
<feature type="region of interest" description="Disordered" evidence="9">
    <location>
        <begin position="290"/>
        <end position="316"/>
    </location>
</feature>
<sequence>MSPPEAFHLSSGPITAHSFSPDRSQVVICENDNNAKIYSRSSSGGFELQDTLSEHDKLITSIDWAPRTNRIVTCSQDRNAYVWSQTLEGVWKPTLVLLRINRAATCVKWSPNEDKFAVGSGARIIAVCSFDAENNWWVAKHLKKPIRSTVLSIDWHPNNILLASGSADMKARVFSAWIKDVESRPSANIWGAKLPFNAVCGEWGSMSGGWVHDIAFSPSGDAVAFCSHDSTVTIIYADQPDSPPLAVHTIRSTNLPYTSLLWLSESSLVAAGHDCQPFLLTGSADGGWKSERSLDDGSSAGGGNRSGVLTPSGGVGRLNSEAFKTFRSADSRGASSSSGAGPGAGGSQGGNGGGTELKTVHQNTITSLKPYEWNEQGEVVKFSSSGVDGRLVIWEATGGSVGGITGQLGKLGF</sequence>
<evidence type="ECO:0000256" key="7">
    <source>
        <dbReference type="PIRNR" id="PIRNR038093"/>
    </source>
</evidence>
<dbReference type="PANTHER" id="PTHR10709:SF2">
    <property type="entry name" value="ACTIN-RELATED PROTEIN 2_3 COMPLEX SUBUNIT"/>
    <property type="match status" value="1"/>
</dbReference>
<feature type="region of interest" description="Disordered" evidence="9">
    <location>
        <begin position="329"/>
        <end position="358"/>
    </location>
</feature>
<dbReference type="InterPro" id="IPR036322">
    <property type="entry name" value="WD40_repeat_dom_sf"/>
</dbReference>
<keyword evidence="2 7" id="KW-0963">Cytoplasm</keyword>
<keyword evidence="5 7" id="KW-0009">Actin-binding</keyword>
<comment type="function">
    <text evidence="7">Functions as component of the Arp2/3 complex which is involved in regulation of actin polymerization and together with an activating nucleation-promoting factor (NPF) mediates the formation of branched actin networks.</text>
</comment>
<dbReference type="GO" id="GO:0005885">
    <property type="term" value="C:Arp2/3 protein complex"/>
    <property type="evidence" value="ECO:0007669"/>
    <property type="project" value="UniProtKB-UniRule"/>
</dbReference>
<reference evidence="10" key="1">
    <citation type="submission" date="2014-08" db="EMBL/GenBank/DDBJ databases">
        <authorList>
            <person name="Sharma Rahul"/>
            <person name="Thines Marco"/>
        </authorList>
    </citation>
    <scope>NUCLEOTIDE SEQUENCE</scope>
</reference>
<dbReference type="GO" id="GO:0051015">
    <property type="term" value="F:actin filament binding"/>
    <property type="evidence" value="ECO:0007669"/>
    <property type="project" value="TreeGrafter"/>
</dbReference>
<keyword evidence="4" id="KW-0677">Repeat</keyword>
<dbReference type="GO" id="GO:0034314">
    <property type="term" value="P:Arp2/3 complex-mediated actin nucleation"/>
    <property type="evidence" value="ECO:0007669"/>
    <property type="project" value="UniProtKB-UniRule"/>
</dbReference>
<comment type="similarity">
    <text evidence="1 7">Belongs to the WD repeat ARPC1 family.</text>
</comment>
<dbReference type="PROSITE" id="PS50082">
    <property type="entry name" value="WD_REPEATS_2"/>
    <property type="match status" value="1"/>
</dbReference>
<comment type="subcellular location">
    <subcellularLocation>
        <location evidence="7">Cytoplasm</location>
        <location evidence="7">Cytoskeleton</location>
        <location evidence="7">Actin patch</location>
    </subcellularLocation>
</comment>